<keyword evidence="2" id="KW-1185">Reference proteome</keyword>
<dbReference type="AlphaFoldDB" id="A0A1T2KUK4"/>
<dbReference type="Proteomes" id="UP000190198">
    <property type="component" value="Unassembled WGS sequence"/>
</dbReference>
<evidence type="ECO:0000313" key="2">
    <source>
        <dbReference type="Proteomes" id="UP000190198"/>
    </source>
</evidence>
<name>A0A1T2KUK4_9GAMM</name>
<dbReference type="EMBL" id="MPRK01000331">
    <property type="protein sequence ID" value="OOZ36410.1"/>
    <property type="molecule type" value="Genomic_DNA"/>
</dbReference>
<evidence type="ECO:0000313" key="1">
    <source>
        <dbReference type="EMBL" id="OOZ36410.1"/>
    </source>
</evidence>
<accession>A0A1T2KUK4</accession>
<reference evidence="1 2" key="1">
    <citation type="submission" date="2016-11" db="EMBL/GenBank/DDBJ databases">
        <title>Mixed transmission modes and dynamic genome evolution in an obligate animal-bacterial symbiosis.</title>
        <authorList>
            <person name="Russell S.L."/>
            <person name="Corbett-Detig R.B."/>
            <person name="Cavanaugh C.M."/>
        </authorList>
    </citation>
    <scope>NUCLEOTIDE SEQUENCE [LARGE SCALE GENOMIC DNA]</scope>
    <source>
        <strain evidence="1">Sp-SM6</strain>
    </source>
</reference>
<proteinExistence type="predicted"/>
<gene>
    <name evidence="1" type="ORF">BOW52_10815</name>
</gene>
<organism evidence="1 2">
    <name type="scientific">Solemya elarraichensis gill symbiont</name>
    <dbReference type="NCBI Taxonomy" id="1918949"/>
    <lineage>
        <taxon>Bacteria</taxon>
        <taxon>Pseudomonadati</taxon>
        <taxon>Pseudomonadota</taxon>
        <taxon>Gammaproteobacteria</taxon>
        <taxon>sulfur-oxidizing symbionts</taxon>
    </lineage>
</organism>
<protein>
    <submittedName>
        <fullName evidence="1">Uncharacterized protein</fullName>
    </submittedName>
</protein>
<dbReference type="OrthoDB" id="9554414at2"/>
<sequence length="176" mass="19775">MKETAHIQQAITEYAKAYRALQHGQESSPLIPKGDQKTGCVGEFYNYLYLSDHYPDATLEYGGHSEKGWDIAVKEGDRLFKVQTKTVSAFSTTRVISPIHAGWDELHLIYLDRDLQPQGFWIITDSSFLPDSEALKSRKAPLPGNPATGSKGIPFGKNKISDLRQSLMKYIGQYHN</sequence>
<dbReference type="RefSeq" id="WP_078477698.1">
    <property type="nucleotide sequence ID" value="NZ_MPRK01000331.1"/>
</dbReference>
<comment type="caution">
    <text evidence="1">The sequence shown here is derived from an EMBL/GenBank/DDBJ whole genome shotgun (WGS) entry which is preliminary data.</text>
</comment>